<dbReference type="EMBL" id="KL367545">
    <property type="protein sequence ID" value="KFD65026.1"/>
    <property type="molecule type" value="Genomic_DNA"/>
</dbReference>
<evidence type="ECO:0000313" key="1">
    <source>
        <dbReference type="EMBL" id="KFD65026.1"/>
    </source>
</evidence>
<accession>A0A085N6D0</accession>
<name>A0A085N6D0_9BILA</name>
<dbReference type="AlphaFoldDB" id="A0A085N6D0"/>
<protein>
    <submittedName>
        <fullName evidence="1">Uncharacterized protein</fullName>
    </submittedName>
</protein>
<feature type="non-terminal residue" evidence="1">
    <location>
        <position position="69"/>
    </location>
</feature>
<proteinExistence type="predicted"/>
<sequence>MWFQILKDDEFVTTVSNLHGGPDEEEGEEFYDDEMLANVYPPHEKAYQCLEVALHWFEMQEECTSKKML</sequence>
<organism evidence="1">
    <name type="scientific">Trichuris suis</name>
    <name type="common">pig whipworm</name>
    <dbReference type="NCBI Taxonomy" id="68888"/>
    <lineage>
        <taxon>Eukaryota</taxon>
        <taxon>Metazoa</taxon>
        <taxon>Ecdysozoa</taxon>
        <taxon>Nematoda</taxon>
        <taxon>Enoplea</taxon>
        <taxon>Dorylaimia</taxon>
        <taxon>Trichinellida</taxon>
        <taxon>Trichuridae</taxon>
        <taxon>Trichuris</taxon>
    </lineage>
</organism>
<gene>
    <name evidence="1" type="ORF">M514_22743</name>
</gene>
<reference evidence="1" key="1">
    <citation type="journal article" date="2014" name="Nat. Genet.">
        <title>Genome and transcriptome of the porcine whipworm Trichuris suis.</title>
        <authorList>
            <person name="Jex A.R."/>
            <person name="Nejsum P."/>
            <person name="Schwarz E.M."/>
            <person name="Hu L."/>
            <person name="Young N.D."/>
            <person name="Hall R.S."/>
            <person name="Korhonen P.K."/>
            <person name="Liao S."/>
            <person name="Thamsborg S."/>
            <person name="Xia J."/>
            <person name="Xu P."/>
            <person name="Wang S."/>
            <person name="Scheerlinck J.P."/>
            <person name="Hofmann A."/>
            <person name="Sternberg P.W."/>
            <person name="Wang J."/>
            <person name="Gasser R.B."/>
        </authorList>
    </citation>
    <scope>NUCLEOTIDE SEQUENCE [LARGE SCALE GENOMIC DNA]</scope>
    <source>
        <strain evidence="1">DCEP-RM93F</strain>
    </source>
</reference>
<dbReference type="Proteomes" id="UP000030758">
    <property type="component" value="Unassembled WGS sequence"/>
</dbReference>